<dbReference type="SUPFAM" id="SSF158997">
    <property type="entry name" value="Trm112p-like"/>
    <property type="match status" value="1"/>
</dbReference>
<dbReference type="Pfam" id="PF03966">
    <property type="entry name" value="Trm112p"/>
    <property type="match status" value="1"/>
</dbReference>
<reference evidence="1 2" key="1">
    <citation type="submission" date="2019-05" db="EMBL/GenBank/DDBJ databases">
        <title>Nakamurella sp. N5BH11, whole genome shotgun sequence.</title>
        <authorList>
            <person name="Tuo L."/>
        </authorList>
    </citation>
    <scope>NUCLEOTIDE SEQUENCE [LARGE SCALE GENOMIC DNA]</scope>
    <source>
        <strain evidence="1 2">N5BH11</strain>
    </source>
</reference>
<dbReference type="Proteomes" id="UP000306985">
    <property type="component" value="Unassembled WGS sequence"/>
</dbReference>
<dbReference type="Gene3D" id="2.20.25.10">
    <property type="match status" value="1"/>
</dbReference>
<comment type="caution">
    <text evidence="1">The sequence shown here is derived from an EMBL/GenBank/DDBJ whole genome shotgun (WGS) entry which is preliminary data.</text>
</comment>
<name>A0A4U6QFV3_9ACTN</name>
<evidence type="ECO:0000313" key="2">
    <source>
        <dbReference type="Proteomes" id="UP000306985"/>
    </source>
</evidence>
<proteinExistence type="predicted"/>
<evidence type="ECO:0000313" key="1">
    <source>
        <dbReference type="EMBL" id="TKV58922.1"/>
    </source>
</evidence>
<dbReference type="OrthoDB" id="9812205at2"/>
<gene>
    <name evidence="1" type="ORF">FDO65_15650</name>
</gene>
<sequence>MTSTPHSASPAASPAALDPRLLAVLACPTPHRAALRPGRPGSPAPADAATSLFCPECHRVFPVRDGIPVLLLDEAEPPDGPVSS</sequence>
<dbReference type="EMBL" id="SZZH01000003">
    <property type="protein sequence ID" value="TKV58922.1"/>
    <property type="molecule type" value="Genomic_DNA"/>
</dbReference>
<dbReference type="RefSeq" id="WP_137450582.1">
    <property type="nucleotide sequence ID" value="NZ_SZZH01000003.1"/>
</dbReference>
<organism evidence="1 2">
    <name type="scientific">Nakamurella flava</name>
    <dbReference type="NCBI Taxonomy" id="2576308"/>
    <lineage>
        <taxon>Bacteria</taxon>
        <taxon>Bacillati</taxon>
        <taxon>Actinomycetota</taxon>
        <taxon>Actinomycetes</taxon>
        <taxon>Nakamurellales</taxon>
        <taxon>Nakamurellaceae</taxon>
        <taxon>Nakamurella</taxon>
    </lineage>
</organism>
<dbReference type="AlphaFoldDB" id="A0A4U6QFV3"/>
<dbReference type="InterPro" id="IPR005651">
    <property type="entry name" value="Trm112-like"/>
</dbReference>
<protein>
    <submittedName>
        <fullName evidence="1">Trm112 family protein</fullName>
    </submittedName>
</protein>
<keyword evidence="2" id="KW-1185">Reference proteome</keyword>
<accession>A0A4U6QFV3</accession>